<evidence type="ECO:0000256" key="9">
    <source>
        <dbReference type="SAM" id="MobiDB-lite"/>
    </source>
</evidence>
<dbReference type="FunFam" id="3.40.50.300:FF:000108">
    <property type="entry name" value="ATP-dependent RNA helicase RhlE"/>
    <property type="match status" value="1"/>
</dbReference>
<dbReference type="GO" id="GO:0003676">
    <property type="term" value="F:nucleic acid binding"/>
    <property type="evidence" value="ECO:0007669"/>
    <property type="project" value="InterPro"/>
</dbReference>
<dbReference type="Pfam" id="PF00270">
    <property type="entry name" value="DEAD"/>
    <property type="match status" value="1"/>
</dbReference>
<dbReference type="GO" id="GO:0003724">
    <property type="term" value="F:RNA helicase activity"/>
    <property type="evidence" value="ECO:0007669"/>
    <property type="project" value="UniProtKB-UniRule"/>
</dbReference>
<feature type="compositionally biased region" description="Gly residues" evidence="9">
    <location>
        <begin position="404"/>
        <end position="413"/>
    </location>
</feature>
<dbReference type="OrthoDB" id="9805696at2"/>
<dbReference type="KEGG" id="halc:EY643_13480"/>
<dbReference type="InterPro" id="IPR050079">
    <property type="entry name" value="DEAD_box_RNA_helicase"/>
</dbReference>
<dbReference type="GO" id="GO:0009266">
    <property type="term" value="P:response to temperature stimulus"/>
    <property type="evidence" value="ECO:0007669"/>
    <property type="project" value="UniProtKB-ARBA"/>
</dbReference>
<keyword evidence="5 7" id="KW-0067">ATP-binding</keyword>
<dbReference type="InterPro" id="IPR014014">
    <property type="entry name" value="RNA_helicase_DEAD_Q_motif"/>
</dbReference>
<dbReference type="InterPro" id="IPR027417">
    <property type="entry name" value="P-loop_NTPase"/>
</dbReference>
<evidence type="ECO:0000259" key="10">
    <source>
        <dbReference type="PROSITE" id="PS51192"/>
    </source>
</evidence>
<dbReference type="InterPro" id="IPR000629">
    <property type="entry name" value="RNA-helicase_DEAD-box_CS"/>
</dbReference>
<evidence type="ECO:0000256" key="3">
    <source>
        <dbReference type="ARBA" id="ARBA00022801"/>
    </source>
</evidence>
<dbReference type="Gene3D" id="3.40.50.300">
    <property type="entry name" value="P-loop containing nucleotide triphosphate hydrolases"/>
    <property type="match status" value="2"/>
</dbReference>
<dbReference type="InterPro" id="IPR001650">
    <property type="entry name" value="Helicase_C-like"/>
</dbReference>
<dbReference type="InterPro" id="IPR028622">
    <property type="entry name" value="DEAD_helicase_RhlE"/>
</dbReference>
<gene>
    <name evidence="7" type="primary">rhlE</name>
    <name evidence="13" type="ORF">EY643_13480</name>
</gene>
<evidence type="ECO:0000259" key="11">
    <source>
        <dbReference type="PROSITE" id="PS51194"/>
    </source>
</evidence>
<dbReference type="GO" id="GO:0042255">
    <property type="term" value="P:ribosome assembly"/>
    <property type="evidence" value="ECO:0007669"/>
    <property type="project" value="InterPro"/>
</dbReference>
<protein>
    <recommendedName>
        <fullName evidence="7">ATP-dependent RNA helicase RhlE</fullName>
        <ecNumber evidence="7">3.6.4.13</ecNumber>
    </recommendedName>
</protein>
<comment type="function">
    <text evidence="7">DEAD-box RNA helicase involved in ribosome assembly. Has RNA-dependent ATPase activity and unwinds double-stranded RNA.</text>
</comment>
<feature type="short sequence motif" description="Q motif" evidence="8">
    <location>
        <begin position="1"/>
        <end position="29"/>
    </location>
</feature>
<dbReference type="Proteomes" id="UP000326287">
    <property type="component" value="Chromosome"/>
</dbReference>
<dbReference type="GO" id="GO:0005524">
    <property type="term" value="F:ATP binding"/>
    <property type="evidence" value="ECO:0007669"/>
    <property type="project" value="UniProtKB-UniRule"/>
</dbReference>
<organism evidence="13 14">
    <name type="scientific">Halioglobus maricola</name>
    <dbReference type="NCBI Taxonomy" id="2601894"/>
    <lineage>
        <taxon>Bacteria</taxon>
        <taxon>Pseudomonadati</taxon>
        <taxon>Pseudomonadota</taxon>
        <taxon>Gammaproteobacteria</taxon>
        <taxon>Cellvibrionales</taxon>
        <taxon>Halieaceae</taxon>
        <taxon>Halioglobus</taxon>
    </lineage>
</organism>
<evidence type="ECO:0000256" key="5">
    <source>
        <dbReference type="ARBA" id="ARBA00022840"/>
    </source>
</evidence>
<dbReference type="FunFam" id="3.40.50.300:FF:000468">
    <property type="entry name" value="ATP-dependent RNA helicase RhlE"/>
    <property type="match status" value="1"/>
</dbReference>
<dbReference type="CDD" id="cd00268">
    <property type="entry name" value="DEADc"/>
    <property type="match status" value="1"/>
</dbReference>
<dbReference type="Pfam" id="PF00271">
    <property type="entry name" value="Helicase_C"/>
    <property type="match status" value="1"/>
</dbReference>
<keyword evidence="3 7" id="KW-0378">Hydrolase</keyword>
<comment type="similarity">
    <text evidence="7">Belongs to the DEAD box helicase family. RhlE subfamily.</text>
</comment>
<dbReference type="PROSITE" id="PS00039">
    <property type="entry name" value="DEAD_ATP_HELICASE"/>
    <property type="match status" value="1"/>
</dbReference>
<dbReference type="EMBL" id="CP036422">
    <property type="protein sequence ID" value="QFU76585.1"/>
    <property type="molecule type" value="Genomic_DNA"/>
</dbReference>
<feature type="compositionally biased region" description="Low complexity" evidence="9">
    <location>
        <begin position="430"/>
        <end position="441"/>
    </location>
</feature>
<sequence length="441" mass="47985">MSFEQLGLAPALLQAVQEKGYSEPSPIQAQAIPAVLSGRDVMAAAQTGTGKTAGFTLPLLQRLHESAPVHPHRLRALVLTPTRELAAQVAESVDTYGTHLPLKSTVVFGGVKINPQIAKLRRGVDILVATPGRLLDLHGQGEIDFSELEILVLDEADRMLDMGFIHDIRRILKLLPDQRQNLMFSATFANEIRSLTASILSNPVEVEVNPANATADTVEQWVYPVDKKRKGALLRELVIDHNWQQVLVFTRTKHGANRLAQQLDKAGLEAAAIHGNKSQGARTRALEGFKAGKVRVLVATDIAARGLDIAQLPQVVNFDLPNVAEDYVHRIGRTGRAGATGKAFSLVSADESKQLNGIQQLIQRHITREYVDGFEPEHDVPENAPLRRAHKPSKHAGKAKSGGQRQGNSGGNGNRNEGSRPPRRRRRSRAGSPSSSNGNRA</sequence>
<dbReference type="GO" id="GO:0016787">
    <property type="term" value="F:hydrolase activity"/>
    <property type="evidence" value="ECO:0007669"/>
    <property type="project" value="UniProtKB-KW"/>
</dbReference>
<feature type="compositionally biased region" description="Basic residues" evidence="9">
    <location>
        <begin position="387"/>
        <end position="398"/>
    </location>
</feature>
<feature type="region of interest" description="Disordered" evidence="9">
    <location>
        <begin position="375"/>
        <end position="441"/>
    </location>
</feature>
<dbReference type="PANTHER" id="PTHR47959:SF13">
    <property type="entry name" value="ATP-DEPENDENT RNA HELICASE RHLE"/>
    <property type="match status" value="1"/>
</dbReference>
<evidence type="ECO:0000256" key="4">
    <source>
        <dbReference type="ARBA" id="ARBA00022806"/>
    </source>
</evidence>
<evidence type="ECO:0000313" key="14">
    <source>
        <dbReference type="Proteomes" id="UP000326287"/>
    </source>
</evidence>
<evidence type="ECO:0000313" key="13">
    <source>
        <dbReference type="EMBL" id="QFU76585.1"/>
    </source>
</evidence>
<dbReference type="AlphaFoldDB" id="A0A5P9NM61"/>
<keyword evidence="7" id="KW-0690">Ribosome biogenesis</keyword>
<feature type="domain" description="Helicase ATP-binding" evidence="10">
    <location>
        <begin position="32"/>
        <end position="206"/>
    </location>
</feature>
<feature type="domain" description="DEAD-box RNA helicase Q" evidence="12">
    <location>
        <begin position="1"/>
        <end position="29"/>
    </location>
</feature>
<dbReference type="SMART" id="SM00490">
    <property type="entry name" value="HELICc"/>
    <property type="match status" value="1"/>
</dbReference>
<proteinExistence type="inferred from homology"/>
<keyword evidence="4 7" id="KW-0347">Helicase</keyword>
<dbReference type="RefSeq" id="WP_153239727.1">
    <property type="nucleotide sequence ID" value="NZ_CP036422.1"/>
</dbReference>
<dbReference type="PANTHER" id="PTHR47959">
    <property type="entry name" value="ATP-DEPENDENT RNA HELICASE RHLE-RELATED"/>
    <property type="match status" value="1"/>
</dbReference>
<dbReference type="InterPro" id="IPR011545">
    <property type="entry name" value="DEAD/DEAH_box_helicase_dom"/>
</dbReference>
<dbReference type="GO" id="GO:0005829">
    <property type="term" value="C:cytosol"/>
    <property type="evidence" value="ECO:0007669"/>
    <property type="project" value="TreeGrafter"/>
</dbReference>
<keyword evidence="1 7" id="KW-0963">Cytoplasm</keyword>
<dbReference type="EC" id="3.6.4.13" evidence="7"/>
<dbReference type="HAMAP" id="MF_00968">
    <property type="entry name" value="DEAD_helicase_RhlE"/>
    <property type="match status" value="1"/>
</dbReference>
<evidence type="ECO:0000256" key="2">
    <source>
        <dbReference type="ARBA" id="ARBA00022741"/>
    </source>
</evidence>
<name>A0A5P9NM61_9GAMM</name>
<comment type="catalytic activity">
    <reaction evidence="6 7">
        <text>ATP + H2O = ADP + phosphate + H(+)</text>
        <dbReference type="Rhea" id="RHEA:13065"/>
        <dbReference type="ChEBI" id="CHEBI:15377"/>
        <dbReference type="ChEBI" id="CHEBI:15378"/>
        <dbReference type="ChEBI" id="CHEBI:30616"/>
        <dbReference type="ChEBI" id="CHEBI:43474"/>
        <dbReference type="ChEBI" id="CHEBI:456216"/>
        <dbReference type="EC" id="3.6.4.13"/>
    </reaction>
</comment>
<dbReference type="PROSITE" id="PS51195">
    <property type="entry name" value="Q_MOTIF"/>
    <property type="match status" value="1"/>
</dbReference>
<evidence type="ECO:0000259" key="12">
    <source>
        <dbReference type="PROSITE" id="PS51195"/>
    </source>
</evidence>
<dbReference type="PROSITE" id="PS51194">
    <property type="entry name" value="HELICASE_CTER"/>
    <property type="match status" value="1"/>
</dbReference>
<accession>A0A5P9NM61</accession>
<evidence type="ECO:0000256" key="8">
    <source>
        <dbReference type="PROSITE-ProRule" id="PRU00552"/>
    </source>
</evidence>
<dbReference type="PROSITE" id="PS51192">
    <property type="entry name" value="HELICASE_ATP_BIND_1"/>
    <property type="match status" value="1"/>
</dbReference>
<comment type="subcellular location">
    <subcellularLocation>
        <location evidence="7">Cytoplasm</location>
    </subcellularLocation>
</comment>
<dbReference type="SUPFAM" id="SSF52540">
    <property type="entry name" value="P-loop containing nucleoside triphosphate hydrolases"/>
    <property type="match status" value="1"/>
</dbReference>
<dbReference type="InterPro" id="IPR014001">
    <property type="entry name" value="Helicase_ATP-bd"/>
</dbReference>
<feature type="domain" description="Helicase C-terminal" evidence="11">
    <location>
        <begin position="217"/>
        <end position="382"/>
    </location>
</feature>
<keyword evidence="14" id="KW-1185">Reference proteome</keyword>
<evidence type="ECO:0000256" key="7">
    <source>
        <dbReference type="HAMAP-Rule" id="MF_00968"/>
    </source>
</evidence>
<reference evidence="13 14" key="1">
    <citation type="submission" date="2019-02" db="EMBL/GenBank/DDBJ databases">
        <authorList>
            <person name="Li S.-H."/>
        </authorList>
    </citation>
    <scope>NUCLEOTIDE SEQUENCE [LARGE SCALE GENOMIC DNA]</scope>
    <source>
        <strain evidence="13 14">IMCC14385</strain>
    </source>
</reference>
<evidence type="ECO:0000256" key="6">
    <source>
        <dbReference type="ARBA" id="ARBA00047984"/>
    </source>
</evidence>
<dbReference type="CDD" id="cd18787">
    <property type="entry name" value="SF2_C_DEAD"/>
    <property type="match status" value="1"/>
</dbReference>
<keyword evidence="2 7" id="KW-0547">Nucleotide-binding</keyword>
<dbReference type="SMART" id="SM00487">
    <property type="entry name" value="DEXDc"/>
    <property type="match status" value="1"/>
</dbReference>
<dbReference type="InterPro" id="IPR044742">
    <property type="entry name" value="DEAD/DEAH_RhlB"/>
</dbReference>
<evidence type="ECO:0000256" key="1">
    <source>
        <dbReference type="ARBA" id="ARBA00022490"/>
    </source>
</evidence>